<comment type="similarity">
    <text evidence="1 6">Belongs to the ketopantoate reductase family.</text>
</comment>
<evidence type="ECO:0000313" key="10">
    <source>
        <dbReference type="Proteomes" id="UP000603453"/>
    </source>
</evidence>
<evidence type="ECO:0000256" key="2">
    <source>
        <dbReference type="ARBA" id="ARBA00013014"/>
    </source>
</evidence>
<dbReference type="SUPFAM" id="SSF51735">
    <property type="entry name" value="NAD(P)-binding Rossmann-fold domains"/>
    <property type="match status" value="1"/>
</dbReference>
<evidence type="ECO:0000259" key="8">
    <source>
        <dbReference type="Pfam" id="PF08546"/>
    </source>
</evidence>
<accession>A0A8H7VAK5</accession>
<dbReference type="Gene3D" id="1.10.1040.10">
    <property type="entry name" value="N-(1-d-carboxylethyl)-l-norvaline Dehydrogenase, domain 2"/>
    <property type="match status" value="1"/>
</dbReference>
<comment type="caution">
    <text evidence="9">The sequence shown here is derived from an EMBL/GenBank/DDBJ whole genome shotgun (WGS) entry which is preliminary data.</text>
</comment>
<reference evidence="9" key="1">
    <citation type="submission" date="2020-12" db="EMBL/GenBank/DDBJ databases">
        <title>Metabolic potential, ecology and presence of endohyphal bacteria is reflected in genomic diversity of Mucoromycotina.</title>
        <authorList>
            <person name="Muszewska A."/>
            <person name="Okrasinska A."/>
            <person name="Steczkiewicz K."/>
            <person name="Drgas O."/>
            <person name="Orlowska M."/>
            <person name="Perlinska-Lenart U."/>
            <person name="Aleksandrzak-Piekarczyk T."/>
            <person name="Szatraj K."/>
            <person name="Zielenkiewicz U."/>
            <person name="Pilsyk S."/>
            <person name="Malc E."/>
            <person name="Mieczkowski P."/>
            <person name="Kruszewska J.S."/>
            <person name="Biernat P."/>
            <person name="Pawlowska J."/>
        </authorList>
    </citation>
    <scope>NUCLEOTIDE SEQUENCE</scope>
    <source>
        <strain evidence="9">WA0000017839</strain>
    </source>
</reference>
<dbReference type="GO" id="GO:0005739">
    <property type="term" value="C:mitochondrion"/>
    <property type="evidence" value="ECO:0007669"/>
    <property type="project" value="TreeGrafter"/>
</dbReference>
<dbReference type="SUPFAM" id="SSF48179">
    <property type="entry name" value="6-phosphogluconate dehydrogenase C-terminal domain-like"/>
    <property type="match status" value="1"/>
</dbReference>
<dbReference type="GO" id="GO:0050661">
    <property type="term" value="F:NADP binding"/>
    <property type="evidence" value="ECO:0007669"/>
    <property type="project" value="TreeGrafter"/>
</dbReference>
<dbReference type="GO" id="GO:0015940">
    <property type="term" value="P:pantothenate biosynthetic process"/>
    <property type="evidence" value="ECO:0007669"/>
    <property type="project" value="InterPro"/>
</dbReference>
<dbReference type="EC" id="1.1.1.169" evidence="2 6"/>
<evidence type="ECO:0000259" key="7">
    <source>
        <dbReference type="Pfam" id="PF02558"/>
    </source>
</evidence>
<organism evidence="9 10">
    <name type="scientific">Mucor saturninus</name>
    <dbReference type="NCBI Taxonomy" id="64648"/>
    <lineage>
        <taxon>Eukaryota</taxon>
        <taxon>Fungi</taxon>
        <taxon>Fungi incertae sedis</taxon>
        <taxon>Mucoromycota</taxon>
        <taxon>Mucoromycotina</taxon>
        <taxon>Mucoromycetes</taxon>
        <taxon>Mucorales</taxon>
        <taxon>Mucorineae</taxon>
        <taxon>Mucoraceae</taxon>
        <taxon>Mucor</taxon>
    </lineage>
</organism>
<keyword evidence="4 6" id="KW-0560">Oxidoreductase</keyword>
<evidence type="ECO:0000313" key="9">
    <source>
        <dbReference type="EMBL" id="KAG2207339.1"/>
    </source>
</evidence>
<dbReference type="Proteomes" id="UP000603453">
    <property type="component" value="Unassembled WGS sequence"/>
</dbReference>
<keyword evidence="3 6" id="KW-0521">NADP</keyword>
<dbReference type="InterPro" id="IPR036291">
    <property type="entry name" value="NAD(P)-bd_dom_sf"/>
</dbReference>
<keyword evidence="10" id="KW-1185">Reference proteome</keyword>
<comment type="function">
    <text evidence="6">Catalyzes the NADPH-dependent reduction of ketopantoate into pantoic acid.</text>
</comment>
<dbReference type="InterPro" id="IPR013332">
    <property type="entry name" value="KPR_N"/>
</dbReference>
<dbReference type="InterPro" id="IPR050838">
    <property type="entry name" value="Ketopantoate_reductase"/>
</dbReference>
<dbReference type="Gene3D" id="3.40.50.720">
    <property type="entry name" value="NAD(P)-binding Rossmann-like Domain"/>
    <property type="match status" value="1"/>
</dbReference>
<dbReference type="InterPro" id="IPR013752">
    <property type="entry name" value="KPA_reductase"/>
</dbReference>
<dbReference type="Pfam" id="PF08546">
    <property type="entry name" value="ApbA_C"/>
    <property type="match status" value="1"/>
</dbReference>
<evidence type="ECO:0000256" key="1">
    <source>
        <dbReference type="ARBA" id="ARBA00007870"/>
    </source>
</evidence>
<dbReference type="AlphaFoldDB" id="A0A8H7VAK5"/>
<dbReference type="NCBIfam" id="TIGR00745">
    <property type="entry name" value="apbA_panE"/>
    <property type="match status" value="1"/>
</dbReference>
<evidence type="ECO:0000256" key="6">
    <source>
        <dbReference type="RuleBase" id="RU362068"/>
    </source>
</evidence>
<dbReference type="PANTHER" id="PTHR43765:SF2">
    <property type="entry name" value="2-DEHYDROPANTOATE 2-REDUCTASE"/>
    <property type="match status" value="1"/>
</dbReference>
<dbReference type="InterPro" id="IPR008927">
    <property type="entry name" value="6-PGluconate_DH-like_C_sf"/>
</dbReference>
<dbReference type="EMBL" id="JAEPRD010000025">
    <property type="protein sequence ID" value="KAG2207339.1"/>
    <property type="molecule type" value="Genomic_DNA"/>
</dbReference>
<evidence type="ECO:0000256" key="4">
    <source>
        <dbReference type="ARBA" id="ARBA00023002"/>
    </source>
</evidence>
<comment type="catalytic activity">
    <reaction evidence="6">
        <text>(R)-pantoate + NADP(+) = 2-dehydropantoate + NADPH + H(+)</text>
        <dbReference type="Rhea" id="RHEA:16233"/>
        <dbReference type="ChEBI" id="CHEBI:11561"/>
        <dbReference type="ChEBI" id="CHEBI:15378"/>
        <dbReference type="ChEBI" id="CHEBI:15980"/>
        <dbReference type="ChEBI" id="CHEBI:57783"/>
        <dbReference type="ChEBI" id="CHEBI:58349"/>
        <dbReference type="EC" id="1.1.1.169"/>
    </reaction>
</comment>
<feature type="domain" description="Ketopantoate reductase C-terminal" evidence="8">
    <location>
        <begin position="198"/>
        <end position="321"/>
    </location>
</feature>
<dbReference type="Pfam" id="PF02558">
    <property type="entry name" value="ApbA"/>
    <property type="match status" value="1"/>
</dbReference>
<proteinExistence type="inferred from homology"/>
<protein>
    <recommendedName>
        <fullName evidence="2 6">2-dehydropantoate 2-reductase</fullName>
        <ecNumber evidence="2 6">1.1.1.169</ecNumber>
    </recommendedName>
    <alternativeName>
        <fullName evidence="5 6">Ketopantoate reductase</fullName>
    </alternativeName>
</protein>
<name>A0A8H7VAK5_9FUNG</name>
<dbReference type="PANTHER" id="PTHR43765">
    <property type="entry name" value="2-DEHYDROPANTOATE 2-REDUCTASE-RELATED"/>
    <property type="match status" value="1"/>
</dbReference>
<feature type="domain" description="Ketopantoate reductase N-terminal" evidence="7">
    <location>
        <begin position="3"/>
        <end position="150"/>
    </location>
</feature>
<evidence type="ECO:0000256" key="3">
    <source>
        <dbReference type="ARBA" id="ARBA00022857"/>
    </source>
</evidence>
<dbReference type="OrthoDB" id="73846at2759"/>
<dbReference type="GO" id="GO:0008677">
    <property type="term" value="F:2-dehydropantoate 2-reductase activity"/>
    <property type="evidence" value="ECO:0007669"/>
    <property type="project" value="UniProtKB-EC"/>
</dbReference>
<gene>
    <name evidence="9" type="ORF">INT47_006813</name>
</gene>
<dbReference type="InterPro" id="IPR013328">
    <property type="entry name" value="6PGD_dom2"/>
</dbReference>
<dbReference type="InterPro" id="IPR003710">
    <property type="entry name" value="ApbA"/>
</dbReference>
<evidence type="ECO:0000256" key="5">
    <source>
        <dbReference type="ARBA" id="ARBA00032024"/>
    </source>
</evidence>
<sequence>MNIHILGTGAVGCHIGSVLRAHQNKVTLLLRSTQHVNDFASRNNTITYRSQGKTSLVSGFESAHLASATDNSPIGSLVVATKAHHTLQALSPVASRLSANSTILLLQNGMGIAEELQAKFWSNGQESPRILVGVNRHAVERMGPYDICHYSGYEDADGLIIGEMPSSSGNVKHEGKSELLETITHIPEFQAKQLPWKDVRVQMLKKLIINSCINPVASVLLTKNKGVLSEGGLNVMHNVCEEAYAVLKDELPGETMESLMELVLRIAESAGENSCSTLQDVRGQRLTEIDYINGYICKLGKERGVQTPVNQTLVNLIHAKEVLYTQ</sequence>